<feature type="region of interest" description="Disordered" evidence="1">
    <location>
        <begin position="127"/>
        <end position="173"/>
    </location>
</feature>
<dbReference type="HOGENOM" id="CLU_413915_0_0_1"/>
<feature type="compositionally biased region" description="Polar residues" evidence="1">
    <location>
        <begin position="400"/>
        <end position="414"/>
    </location>
</feature>
<feature type="compositionally biased region" description="Low complexity" evidence="1">
    <location>
        <begin position="236"/>
        <end position="274"/>
    </location>
</feature>
<feature type="region of interest" description="Disordered" evidence="1">
    <location>
        <begin position="384"/>
        <end position="414"/>
    </location>
</feature>
<sequence>MNDISYMPLKILYTLDDRSCTSYLARTKTPRKVQVVEIPNLRGGGGAGDANVAATSRIGAVPLNAVVKELFVNSPELLHNGESQDYNVYFKDICEVDEPLVSLGLLSKIRRGLNLNEGRRFNYDSIEEQQQGQDPQQQQQERMGDVDEGTETEEASSDNDVNGLGGDSNEELDDTVVVTGRVCTNFTALLRRSYSSNMSSRKDAKQPLAETLEIKLKLSKITNSRRKDSSTDSPFVQPSPVTIPTPTVSVTPRQRKSSTTSTTTRVYPVPTPTSQVNKQHKIVKPRRQTNPMPAPKASRTQSLPIWNLNLKNGGNNTALSGNAFMKNSIAHKIYLADKMTEANQQMDTQQVSYELNALQNDNTVQKTRIDDSVSKRFDFMLNRKRKPQATKRPKPAAKGKNNTAKTPVSPLNNTCTPKDAVSANNANIIEGVSSAVANKENIPPANSDPSTVGNAITSMDGLNAETLDLNYLNFSDNEINWLADFTSGSTPSMFDNTQHAGVGNPNITKQTNNNKLTPRDVVMEDVDRTSPIDTLSMPLMDLEQTKTLITQRDMSKHPTSCKEQLQRLPLLQPGMSRYKGVSLVGGGKPLDDDVPGSDATVLVNYSTPTQMDKNSGAIEEEDDEDDDVKKNNRTMPSSPGILYGYHKGIRDEDPGKPVDASSGLTADDDDLFSSFVGGHSSDIDDEGIMRGSDGDMNTEVTSATTLNFNSDGK</sequence>
<organism evidence="3 4">
    <name type="scientific">Huiozyma naganishii (strain ATCC MYA-139 / BCRC 22969 / CBS 8797 / KCTC 17520 / NBRC 10181 / NCYC 3082 / Yp74L-3)</name>
    <name type="common">Yeast</name>
    <name type="synonym">Kazachstania naganishii</name>
    <dbReference type="NCBI Taxonomy" id="1071383"/>
    <lineage>
        <taxon>Eukaryota</taxon>
        <taxon>Fungi</taxon>
        <taxon>Dikarya</taxon>
        <taxon>Ascomycota</taxon>
        <taxon>Saccharomycotina</taxon>
        <taxon>Saccharomycetes</taxon>
        <taxon>Saccharomycetales</taxon>
        <taxon>Saccharomycetaceae</taxon>
        <taxon>Huiozyma</taxon>
    </lineage>
</organism>
<keyword evidence="4" id="KW-1185">Reference proteome</keyword>
<dbReference type="OMA" id="RQTNPMP"/>
<proteinExistence type="predicted"/>
<dbReference type="OrthoDB" id="3199820at2759"/>
<feature type="compositionally biased region" description="Low complexity" evidence="1">
    <location>
        <begin position="128"/>
        <end position="141"/>
    </location>
</feature>
<dbReference type="eggNOG" id="ENOG502QU3A">
    <property type="taxonomic scope" value="Eukaryota"/>
</dbReference>
<feature type="region of interest" description="Disordered" evidence="1">
    <location>
        <begin position="222"/>
        <end position="299"/>
    </location>
</feature>
<dbReference type="Proteomes" id="UP000006310">
    <property type="component" value="Chromosome 6"/>
</dbReference>
<dbReference type="PANTHER" id="PTHR39147">
    <property type="entry name" value="PROTEIN SPT21"/>
    <property type="match status" value="1"/>
</dbReference>
<dbReference type="EMBL" id="HE978319">
    <property type="protein sequence ID" value="CCK70841.1"/>
    <property type="molecule type" value="Genomic_DNA"/>
</dbReference>
<reference evidence="4" key="2">
    <citation type="submission" date="2012-08" db="EMBL/GenBank/DDBJ databases">
        <title>Genome sequence of Kazachstania naganishii.</title>
        <authorList>
            <person name="Gordon J.L."/>
            <person name="Armisen D."/>
            <person name="Proux-Wera E."/>
            <person name="OhEigeartaigh S.S."/>
            <person name="Byrne K.P."/>
            <person name="Wolfe K.H."/>
        </authorList>
    </citation>
    <scope>NUCLEOTIDE SEQUENCE [LARGE SCALE GENOMIC DNA]</scope>
    <source>
        <strain evidence="4">ATCC MYA-139 / BCRC 22969 / CBS 8797 / CCRC 22969 / KCTC 17520 / NBRC 10181 / NCYC 3082</strain>
    </source>
</reference>
<gene>
    <name evidence="3" type="primary">KNAG0F01730</name>
    <name evidence="3" type="ordered locus">KNAG_0F01730</name>
</gene>
<dbReference type="GO" id="GO:0006357">
    <property type="term" value="P:regulation of transcription by RNA polymerase II"/>
    <property type="evidence" value="ECO:0007669"/>
    <property type="project" value="TreeGrafter"/>
</dbReference>
<feature type="compositionally biased region" description="Basic residues" evidence="1">
    <location>
        <begin position="278"/>
        <end position="287"/>
    </location>
</feature>
<dbReference type="AlphaFoldDB" id="J7S8C2"/>
<feature type="region of interest" description="Disordered" evidence="1">
    <location>
        <begin position="608"/>
        <end position="713"/>
    </location>
</feature>
<reference evidence="3 4" key="1">
    <citation type="journal article" date="2011" name="Proc. Natl. Acad. Sci. U.S.A.">
        <title>Evolutionary erosion of yeast sex chromosomes by mating-type switching accidents.</title>
        <authorList>
            <person name="Gordon J.L."/>
            <person name="Armisen D."/>
            <person name="Proux-Wera E."/>
            <person name="Oheigeartaigh S.S."/>
            <person name="Byrne K.P."/>
            <person name="Wolfe K.H."/>
        </authorList>
    </citation>
    <scope>NUCLEOTIDE SEQUENCE [LARGE SCALE GENOMIC DNA]</scope>
    <source>
        <strain evidence="4">ATCC MYA-139 / BCRC 22969 / CBS 8797 / CCRC 22969 / KCTC 17520 / NBRC 10181 / NCYC 3082</strain>
    </source>
</reference>
<name>J7S8C2_HUIN7</name>
<dbReference type="KEGG" id="kng:KNAG_0F01730"/>
<feature type="compositionally biased region" description="Polar residues" evidence="1">
    <location>
        <begin position="698"/>
        <end position="713"/>
    </location>
</feature>
<evidence type="ECO:0000256" key="1">
    <source>
        <dbReference type="SAM" id="MobiDB-lite"/>
    </source>
</evidence>
<feature type="compositionally biased region" description="Basic residues" evidence="1">
    <location>
        <begin position="384"/>
        <end position="397"/>
    </location>
</feature>
<dbReference type="InterPro" id="IPR042403">
    <property type="entry name" value="Spt21/Ams2"/>
</dbReference>
<evidence type="ECO:0000259" key="2">
    <source>
        <dbReference type="Pfam" id="PF25823"/>
    </source>
</evidence>
<evidence type="ECO:0000313" key="4">
    <source>
        <dbReference type="Proteomes" id="UP000006310"/>
    </source>
</evidence>
<accession>J7S8C2</accession>
<dbReference type="GeneID" id="34526556"/>
<dbReference type="PANTHER" id="PTHR39147:SF1">
    <property type="entry name" value="PROTEIN SPT21"/>
    <property type="match status" value="1"/>
</dbReference>
<dbReference type="InterPro" id="IPR057725">
    <property type="entry name" value="Ams2-SPT21_N"/>
</dbReference>
<dbReference type="RefSeq" id="XP_022465087.1">
    <property type="nucleotide sequence ID" value="XM_022608609.1"/>
</dbReference>
<dbReference type="GO" id="GO:0000183">
    <property type="term" value="P:rDNA heterochromatin formation"/>
    <property type="evidence" value="ECO:0007669"/>
    <property type="project" value="TreeGrafter"/>
</dbReference>
<feature type="compositionally biased region" description="Acidic residues" evidence="1">
    <location>
        <begin position="146"/>
        <end position="157"/>
    </location>
</feature>
<feature type="domain" description="Ams2/SPT21 N-terminal" evidence="2">
    <location>
        <begin position="4"/>
        <end position="109"/>
    </location>
</feature>
<protein>
    <recommendedName>
        <fullName evidence="2">Ams2/SPT21 N-terminal domain-containing protein</fullName>
    </recommendedName>
</protein>
<dbReference type="Pfam" id="PF25823">
    <property type="entry name" value="Ams2-SPT21_N"/>
    <property type="match status" value="1"/>
</dbReference>
<dbReference type="GO" id="GO:0030466">
    <property type="term" value="P:silent mating-type cassette heterochromatin formation"/>
    <property type="evidence" value="ECO:0007669"/>
    <property type="project" value="TreeGrafter"/>
</dbReference>
<evidence type="ECO:0000313" key="3">
    <source>
        <dbReference type="EMBL" id="CCK70841.1"/>
    </source>
</evidence>